<keyword evidence="1" id="KW-0812">Transmembrane</keyword>
<keyword evidence="1" id="KW-1133">Transmembrane helix</keyword>
<reference evidence="2" key="1">
    <citation type="submission" date="2020-10" db="EMBL/GenBank/DDBJ databases">
        <authorList>
            <person name="Gilroy R."/>
        </authorList>
    </citation>
    <scope>NUCLEOTIDE SEQUENCE</scope>
    <source>
        <strain evidence="2">ChiSxjej2B14-8506</strain>
    </source>
</reference>
<name>A0A9D1S513_9FIRM</name>
<gene>
    <name evidence="2" type="ORF">IAC59_09770</name>
</gene>
<dbReference type="AlphaFoldDB" id="A0A9D1S513"/>
<keyword evidence="1" id="KW-0472">Membrane</keyword>
<feature type="transmembrane region" description="Helical" evidence="1">
    <location>
        <begin position="230"/>
        <end position="256"/>
    </location>
</feature>
<evidence type="ECO:0000313" key="2">
    <source>
        <dbReference type="EMBL" id="HIU47524.1"/>
    </source>
</evidence>
<protein>
    <submittedName>
        <fullName evidence="2">Uncharacterized protein</fullName>
    </submittedName>
</protein>
<proteinExistence type="predicted"/>
<organism evidence="2 3">
    <name type="scientific">Candidatus Fimadaptatus faecigallinarum</name>
    <dbReference type="NCBI Taxonomy" id="2840814"/>
    <lineage>
        <taxon>Bacteria</taxon>
        <taxon>Bacillati</taxon>
        <taxon>Bacillota</taxon>
        <taxon>Clostridia</taxon>
        <taxon>Eubacteriales</taxon>
        <taxon>Candidatus Fimadaptatus</taxon>
    </lineage>
</organism>
<reference evidence="2" key="2">
    <citation type="journal article" date="2021" name="PeerJ">
        <title>Extensive microbial diversity within the chicken gut microbiome revealed by metagenomics and culture.</title>
        <authorList>
            <person name="Gilroy R."/>
            <person name="Ravi A."/>
            <person name="Getino M."/>
            <person name="Pursley I."/>
            <person name="Horton D.L."/>
            <person name="Alikhan N.F."/>
            <person name="Baker D."/>
            <person name="Gharbi K."/>
            <person name="Hall N."/>
            <person name="Watson M."/>
            <person name="Adriaenssens E.M."/>
            <person name="Foster-Nyarko E."/>
            <person name="Jarju S."/>
            <person name="Secka A."/>
            <person name="Antonio M."/>
            <person name="Oren A."/>
            <person name="Chaudhuri R.R."/>
            <person name="La Ragione R."/>
            <person name="Hildebrand F."/>
            <person name="Pallen M.J."/>
        </authorList>
    </citation>
    <scope>NUCLEOTIDE SEQUENCE</scope>
    <source>
        <strain evidence="2">ChiSxjej2B14-8506</strain>
    </source>
</reference>
<evidence type="ECO:0000256" key="1">
    <source>
        <dbReference type="SAM" id="Phobius"/>
    </source>
</evidence>
<dbReference type="EMBL" id="DVNK01000058">
    <property type="protein sequence ID" value="HIU47524.1"/>
    <property type="molecule type" value="Genomic_DNA"/>
</dbReference>
<evidence type="ECO:0000313" key="3">
    <source>
        <dbReference type="Proteomes" id="UP000824123"/>
    </source>
</evidence>
<sequence>MINKEELALAIAEKYLELEELAGKVGAYRAMRLDWARYGEDGLDEVLESLRSGLEAFDRELQGTLSDGEYVRHALENIMDAQAMDEAQRARFLGTVRAFVEQAGAERLKPALDGSSENVLRALLRMSETGAPDDTQQPAGEALDSICRAAEAAQAAQRPPLKDIDGAAADELMRCYAAFCVLRDGGVEGVSLSDDCLRFIGASVRAGQAQSDALRAGQEGRMSGERVAEVLRAVAEALLIALALFVSGAMGVYAGLSVVQLAGLLLGFGGVLGGVALALGIVCGLPVGVKVTCDMLKLCAKAGMWLEQAALEPGAARLAEWFDGAVRFVERKAPELKQGVDDARAQLGRAAGAAWQGAQRAWAGAQPQLAGMAGGALSWLEHAGGELDAAIGRVLSAFGAADEGGQA</sequence>
<comment type="caution">
    <text evidence="2">The sequence shown here is derived from an EMBL/GenBank/DDBJ whole genome shotgun (WGS) entry which is preliminary data.</text>
</comment>
<accession>A0A9D1S513</accession>
<dbReference type="Proteomes" id="UP000824123">
    <property type="component" value="Unassembled WGS sequence"/>
</dbReference>
<feature type="transmembrane region" description="Helical" evidence="1">
    <location>
        <begin position="262"/>
        <end position="287"/>
    </location>
</feature>